<proteinExistence type="inferred from homology"/>
<dbReference type="AlphaFoldDB" id="A0A146FSJ1"/>
<dbReference type="EMBL" id="BCWF01000024">
    <property type="protein sequence ID" value="GAT28219.1"/>
    <property type="molecule type" value="Genomic_DNA"/>
</dbReference>
<dbReference type="Proteomes" id="UP000075230">
    <property type="component" value="Unassembled WGS sequence"/>
</dbReference>
<dbReference type="InterPro" id="IPR015943">
    <property type="entry name" value="WD40/YVTN_repeat-like_dom_sf"/>
</dbReference>
<comment type="function">
    <text evidence="1 6">Component of the RIX1 complex required for processing of ITS2 sequences from 35S pre-rRNA.</text>
</comment>
<reference evidence="10 11" key="1">
    <citation type="journal article" date="2016" name="DNA Res.">
        <title>Genome sequence of Aspergillus luchuensis NBRC 4314.</title>
        <authorList>
            <person name="Yamada O."/>
            <person name="Machida M."/>
            <person name="Hosoyama A."/>
            <person name="Goto M."/>
            <person name="Takahashi T."/>
            <person name="Futagami T."/>
            <person name="Yamagata Y."/>
            <person name="Takeuchi M."/>
            <person name="Kobayashi T."/>
            <person name="Koike H."/>
            <person name="Abe K."/>
            <person name="Asai K."/>
            <person name="Arita M."/>
            <person name="Fujita N."/>
            <person name="Fukuda K."/>
            <person name="Higa K."/>
            <person name="Horikawa H."/>
            <person name="Ishikawa T."/>
            <person name="Jinno K."/>
            <person name="Kato Y."/>
            <person name="Kirimura K."/>
            <person name="Mizutani O."/>
            <person name="Nakasone K."/>
            <person name="Sano M."/>
            <person name="Shiraishi Y."/>
            <person name="Tsukahara M."/>
            <person name="Gomi K."/>
        </authorList>
    </citation>
    <scope>NUCLEOTIDE SEQUENCE [LARGE SCALE GENOMIC DNA]</scope>
    <source>
        <strain evidence="10 11">RIB 2604</strain>
    </source>
</reference>
<dbReference type="Proteomes" id="UP000661280">
    <property type="component" value="Chromosome 8"/>
</dbReference>
<evidence type="ECO:0000256" key="5">
    <source>
        <dbReference type="PROSITE-ProRule" id="PRU00221"/>
    </source>
</evidence>
<dbReference type="GO" id="GO:0006261">
    <property type="term" value="P:DNA-templated DNA replication"/>
    <property type="evidence" value="ECO:0007669"/>
    <property type="project" value="TreeGrafter"/>
</dbReference>
<evidence type="ECO:0000256" key="7">
    <source>
        <dbReference type="SAM" id="Coils"/>
    </source>
</evidence>
<dbReference type="InterPro" id="IPR036322">
    <property type="entry name" value="WD40_repeat_dom_sf"/>
</dbReference>
<comment type="subunit">
    <text evidence="6">Component of the RIX1 complex, composed of IPI1, RIX1/IPI2 and IPI3 in a 1:2:2 stoichiometry. The complex interacts (via RIX1) with MDN1 (via its hexameric AAA ATPase ring) and the pre-60S ribosome particles.</text>
</comment>
<sequence>MLSECFIASTLASSKAPASATLRDVGVCVHEFQPTLNLRSTFKKSSTAANCLAVSPSHVFAAQSEKAIVHVYSREKGNQEATVPFPERIRSIAVAGGKNGDVLVLGTQGGRLILWETCTGRQVATTASHLRPVTSLVVDPNSNFILSGSSDASIHVWSLVDLLSFTKPPSGRDRQPPNSPIRTFSNHRAAITAIAVGHSAGRYNIAVSAADDSTAIAWDYHTGRLLRTFLLPSNAKSLALDPADRAFYVGYEDGSIQSIDFYKNQSIQNPLHDPSLQSTPSQPPAEDRWAPPSADCGAAHALTLCYDGMTLLSGHQNGKVLSWTVGRKKYASTVADYTHPVTNLFMLPPNGLPHPSLDLKRVAHTIVKPRYDSSLSETSQAAGAVPADYTFSTHLLPSISSKPNSAKPDQFTEAFSHAYFPESMLEEGLAELAAFSQPTSNGAPVSSIAQGISDEDLAAKDSQISQLEAELATLKKKSSVNETARQSTTDEVTKLRSDLANLHDYINELHEKQEQAQREKILRQARKEERETRRREAWFAAEKKGKKGDAVLRKMDAEDTVMTSDTDDQSSDE</sequence>
<dbReference type="PROSITE" id="PS50082">
    <property type="entry name" value="WD_REPEATS_2"/>
    <property type="match status" value="2"/>
</dbReference>
<gene>
    <name evidence="9" type="primary">IPI3</name>
    <name evidence="9" type="ORF">AKAW2_80836A</name>
    <name evidence="10" type="ORF">RIB2604_02502960</name>
</gene>
<keyword evidence="7" id="KW-0175">Coiled coil</keyword>
<keyword evidence="6" id="KW-0539">Nucleus</keyword>
<evidence type="ECO:0000313" key="9">
    <source>
        <dbReference type="EMBL" id="BCS05035.1"/>
    </source>
</evidence>
<dbReference type="SMART" id="SM00320">
    <property type="entry name" value="WD40"/>
    <property type="match status" value="6"/>
</dbReference>
<dbReference type="GO" id="GO:0120330">
    <property type="term" value="C:rixosome complex"/>
    <property type="evidence" value="ECO:0007669"/>
    <property type="project" value="UniProtKB-UniRule"/>
</dbReference>
<dbReference type="Gene3D" id="2.130.10.10">
    <property type="entry name" value="YVTN repeat-like/Quinoprotein amine dehydrogenase"/>
    <property type="match status" value="2"/>
</dbReference>
<dbReference type="EMBL" id="AP024432">
    <property type="protein sequence ID" value="BCS05035.1"/>
    <property type="molecule type" value="Genomic_DNA"/>
</dbReference>
<reference evidence="11" key="2">
    <citation type="submission" date="2016-02" db="EMBL/GenBank/DDBJ databases">
        <title>Genome sequencing of Aspergillus luchuensis NBRC 4314.</title>
        <authorList>
            <person name="Yamada O."/>
        </authorList>
    </citation>
    <scope>NUCLEOTIDE SEQUENCE [LARGE SCALE GENOMIC DNA]</scope>
    <source>
        <strain evidence="11">RIB 2604</strain>
    </source>
</reference>
<dbReference type="KEGG" id="aluc:AKAW2_80836A"/>
<feature type="compositionally biased region" description="Polar residues" evidence="8">
    <location>
        <begin position="270"/>
        <end position="280"/>
    </location>
</feature>
<dbReference type="FunFam" id="2.130.10.10:FF:000929">
    <property type="entry name" value="Ribosomal assembly complex component Ipi3"/>
    <property type="match status" value="1"/>
</dbReference>
<dbReference type="PANTHER" id="PTHR18763:SF0">
    <property type="entry name" value="WD REPEAT-CONTAINING PROTEIN 18"/>
    <property type="match status" value="1"/>
</dbReference>
<evidence type="ECO:0000313" key="12">
    <source>
        <dbReference type="Proteomes" id="UP000661280"/>
    </source>
</evidence>
<feature type="coiled-coil region" evidence="7">
    <location>
        <begin position="457"/>
        <end position="531"/>
    </location>
</feature>
<feature type="compositionally biased region" description="Basic and acidic residues" evidence="8">
    <location>
        <begin position="545"/>
        <end position="557"/>
    </location>
</feature>
<protein>
    <recommendedName>
        <fullName evidence="6">Pre-rRNA-processing protein IPI3</fullName>
    </recommendedName>
</protein>
<dbReference type="GO" id="GO:0006364">
    <property type="term" value="P:rRNA processing"/>
    <property type="evidence" value="ECO:0007669"/>
    <property type="project" value="UniProtKB-UniRule"/>
</dbReference>
<dbReference type="VEuPathDB" id="FungiDB:ASPFODRAFT_215496"/>
<feature type="region of interest" description="Disordered" evidence="8">
    <location>
        <begin position="545"/>
        <end position="573"/>
    </location>
</feature>
<evidence type="ECO:0000256" key="1">
    <source>
        <dbReference type="ARBA" id="ARBA00002355"/>
    </source>
</evidence>
<organism evidence="10 11">
    <name type="scientific">Aspergillus kawachii</name>
    <name type="common">White koji mold</name>
    <name type="synonym">Aspergillus awamori var. kawachi</name>
    <dbReference type="NCBI Taxonomy" id="1069201"/>
    <lineage>
        <taxon>Eukaryota</taxon>
        <taxon>Fungi</taxon>
        <taxon>Dikarya</taxon>
        <taxon>Ascomycota</taxon>
        <taxon>Pezizomycotina</taxon>
        <taxon>Eurotiomycetes</taxon>
        <taxon>Eurotiomycetidae</taxon>
        <taxon>Eurotiales</taxon>
        <taxon>Aspergillaceae</taxon>
        <taxon>Aspergillus</taxon>
        <taxon>Aspergillus subgen. Circumdati</taxon>
    </lineage>
</organism>
<dbReference type="OrthoDB" id="756370at2759"/>
<evidence type="ECO:0000256" key="2">
    <source>
        <dbReference type="ARBA" id="ARBA00010143"/>
    </source>
</evidence>
<dbReference type="GeneID" id="64966356"/>
<comment type="subcellular location">
    <subcellularLocation>
        <location evidence="6">Nucleus</location>
    </subcellularLocation>
</comment>
<feature type="region of interest" description="Disordered" evidence="8">
    <location>
        <begin position="270"/>
        <end position="292"/>
    </location>
</feature>
<dbReference type="GO" id="GO:0005656">
    <property type="term" value="C:nuclear pre-replicative complex"/>
    <property type="evidence" value="ECO:0007669"/>
    <property type="project" value="TreeGrafter"/>
</dbReference>
<feature type="repeat" description="WD" evidence="5">
    <location>
        <begin position="126"/>
        <end position="159"/>
    </location>
</feature>
<feature type="repeat" description="WD" evidence="5">
    <location>
        <begin position="184"/>
        <end position="228"/>
    </location>
</feature>
<dbReference type="RefSeq" id="XP_041548797.1">
    <property type="nucleotide sequence ID" value="XM_041681902.1"/>
</dbReference>
<dbReference type="InterPro" id="IPR001680">
    <property type="entry name" value="WD40_rpt"/>
</dbReference>
<keyword evidence="3 5" id="KW-0853">WD repeat</keyword>
<name>A0A146FSJ1_ASPKA</name>
<evidence type="ECO:0000256" key="8">
    <source>
        <dbReference type="SAM" id="MobiDB-lite"/>
    </source>
</evidence>
<keyword evidence="4" id="KW-0677">Repeat</keyword>
<evidence type="ECO:0000313" key="11">
    <source>
        <dbReference type="Proteomes" id="UP000075230"/>
    </source>
</evidence>
<reference evidence="9" key="4">
    <citation type="submission" date="2021-02" db="EMBL/GenBank/DDBJ databases">
        <title>Aspergillus luchuensis mut. kawachii IFO 4304 genome sequence.</title>
        <authorList>
            <person name="Mori K."/>
            <person name="Kadooka C."/>
            <person name="Goto M."/>
            <person name="Futagami T."/>
        </authorList>
    </citation>
    <scope>NUCLEOTIDE SEQUENCE</scope>
    <source>
        <strain evidence="9">IFO 4308</strain>
    </source>
</reference>
<evidence type="ECO:0000256" key="4">
    <source>
        <dbReference type="ARBA" id="ARBA00022737"/>
    </source>
</evidence>
<dbReference type="FunFam" id="2.130.10.10:FF:000982">
    <property type="entry name" value="Ribosomal assembly complex component Ipi3"/>
    <property type="match status" value="1"/>
</dbReference>
<dbReference type="Pfam" id="PF00400">
    <property type="entry name" value="WD40"/>
    <property type="match status" value="2"/>
</dbReference>
<keyword evidence="12" id="KW-1185">Reference proteome</keyword>
<dbReference type="PROSITE" id="PS50294">
    <property type="entry name" value="WD_REPEATS_REGION"/>
    <property type="match status" value="1"/>
</dbReference>
<accession>A0A146FSJ1</accession>
<dbReference type="PANTHER" id="PTHR18763">
    <property type="entry name" value="WD-REPEAT PROTEIN 18"/>
    <property type="match status" value="1"/>
</dbReference>
<dbReference type="InterPro" id="IPR045227">
    <property type="entry name" value="WDR18/Ipi3/RID3"/>
</dbReference>
<reference evidence="9" key="3">
    <citation type="submission" date="2021-01" db="EMBL/GenBank/DDBJ databases">
        <authorList>
            <consortium name="Aspergillus luchuensis mut. kawachii IFO 4304 genome sequencing consortium"/>
            <person name="Kazuki M."/>
            <person name="Futagami T."/>
        </authorList>
    </citation>
    <scope>NUCLEOTIDE SEQUENCE</scope>
    <source>
        <strain evidence="9">IFO 4308</strain>
    </source>
</reference>
<dbReference type="Gene3D" id="1.20.5.340">
    <property type="match status" value="1"/>
</dbReference>
<comment type="similarity">
    <text evidence="2 6">Belongs to the WD repeat IPI3/WDR18 family.</text>
</comment>
<dbReference type="SUPFAM" id="SSF50978">
    <property type="entry name" value="WD40 repeat-like"/>
    <property type="match status" value="1"/>
</dbReference>
<evidence type="ECO:0000256" key="6">
    <source>
        <dbReference type="RuleBase" id="RU369067"/>
    </source>
</evidence>
<evidence type="ECO:0000256" key="3">
    <source>
        <dbReference type="ARBA" id="ARBA00022574"/>
    </source>
</evidence>
<keyword evidence="6" id="KW-0698">rRNA processing</keyword>
<evidence type="ECO:0000313" key="10">
    <source>
        <dbReference type="EMBL" id="GAT28219.1"/>
    </source>
</evidence>